<reference evidence="10 11" key="1">
    <citation type="submission" date="2020-07" db="EMBL/GenBank/DDBJ databases">
        <title>Huge and variable diversity of episymbiotic CPR bacteria and DPANN archaea in groundwater ecosystems.</title>
        <authorList>
            <person name="He C.Y."/>
            <person name="Keren R."/>
            <person name="Whittaker M."/>
            <person name="Farag I.F."/>
            <person name="Doudna J."/>
            <person name="Cate J.H.D."/>
            <person name="Banfield J.F."/>
        </authorList>
    </citation>
    <scope>NUCLEOTIDE SEQUENCE [LARGE SCALE GENOMIC DNA]</scope>
    <source>
        <strain evidence="10">NC_groundwater_541_Ag_S-0.1um_46_50</strain>
    </source>
</reference>
<evidence type="ECO:0000313" key="10">
    <source>
        <dbReference type="EMBL" id="QQG45714.1"/>
    </source>
</evidence>
<dbReference type="GO" id="GO:0005524">
    <property type="term" value="F:ATP binding"/>
    <property type="evidence" value="ECO:0007669"/>
    <property type="project" value="UniProtKB-UniRule"/>
</dbReference>
<dbReference type="CDD" id="cd01672">
    <property type="entry name" value="TMPK"/>
    <property type="match status" value="1"/>
</dbReference>
<keyword evidence="6 8" id="KW-0067">ATP-binding</keyword>
<evidence type="ECO:0000256" key="1">
    <source>
        <dbReference type="ARBA" id="ARBA00009776"/>
    </source>
</evidence>
<comment type="catalytic activity">
    <reaction evidence="7 8">
        <text>dTMP + ATP = dTDP + ADP</text>
        <dbReference type="Rhea" id="RHEA:13517"/>
        <dbReference type="ChEBI" id="CHEBI:30616"/>
        <dbReference type="ChEBI" id="CHEBI:58369"/>
        <dbReference type="ChEBI" id="CHEBI:63528"/>
        <dbReference type="ChEBI" id="CHEBI:456216"/>
        <dbReference type="EC" id="2.7.4.9"/>
    </reaction>
</comment>
<keyword evidence="3 8" id="KW-0545">Nucleotide biosynthesis</keyword>
<dbReference type="Gene3D" id="3.40.50.300">
    <property type="entry name" value="P-loop containing nucleotide triphosphate hydrolases"/>
    <property type="match status" value="1"/>
</dbReference>
<name>A0A7T5RKB5_9BACT</name>
<dbReference type="GO" id="GO:0005737">
    <property type="term" value="C:cytoplasm"/>
    <property type="evidence" value="ECO:0007669"/>
    <property type="project" value="TreeGrafter"/>
</dbReference>
<evidence type="ECO:0000256" key="4">
    <source>
        <dbReference type="ARBA" id="ARBA00022741"/>
    </source>
</evidence>
<protein>
    <recommendedName>
        <fullName evidence="8">Thymidylate kinase</fullName>
        <ecNumber evidence="8">2.7.4.9</ecNumber>
    </recommendedName>
    <alternativeName>
        <fullName evidence="8">dTMP kinase</fullName>
    </alternativeName>
</protein>
<dbReference type="GO" id="GO:0006235">
    <property type="term" value="P:dTTP biosynthetic process"/>
    <property type="evidence" value="ECO:0007669"/>
    <property type="project" value="UniProtKB-UniRule"/>
</dbReference>
<dbReference type="PANTHER" id="PTHR10344">
    <property type="entry name" value="THYMIDYLATE KINASE"/>
    <property type="match status" value="1"/>
</dbReference>
<dbReference type="SUPFAM" id="SSF52540">
    <property type="entry name" value="P-loop containing nucleoside triphosphate hydrolases"/>
    <property type="match status" value="1"/>
</dbReference>
<evidence type="ECO:0000256" key="7">
    <source>
        <dbReference type="ARBA" id="ARBA00048743"/>
    </source>
</evidence>
<comment type="similarity">
    <text evidence="1 8">Belongs to the thymidylate kinase family.</text>
</comment>
<gene>
    <name evidence="8" type="primary">tmk</name>
    <name evidence="10" type="ORF">HYW89_02235</name>
</gene>
<dbReference type="InterPro" id="IPR027417">
    <property type="entry name" value="P-loop_NTPase"/>
</dbReference>
<dbReference type="GO" id="GO:0006227">
    <property type="term" value="P:dUDP biosynthetic process"/>
    <property type="evidence" value="ECO:0007669"/>
    <property type="project" value="TreeGrafter"/>
</dbReference>
<dbReference type="Proteomes" id="UP000595618">
    <property type="component" value="Chromosome"/>
</dbReference>
<evidence type="ECO:0000256" key="3">
    <source>
        <dbReference type="ARBA" id="ARBA00022727"/>
    </source>
</evidence>
<dbReference type="Pfam" id="PF02223">
    <property type="entry name" value="Thymidylate_kin"/>
    <property type="match status" value="2"/>
</dbReference>
<dbReference type="AlphaFoldDB" id="A0A7T5RKB5"/>
<evidence type="ECO:0000256" key="8">
    <source>
        <dbReference type="HAMAP-Rule" id="MF_00165"/>
    </source>
</evidence>
<keyword evidence="2 8" id="KW-0808">Transferase</keyword>
<evidence type="ECO:0000313" key="11">
    <source>
        <dbReference type="Proteomes" id="UP000595618"/>
    </source>
</evidence>
<evidence type="ECO:0000256" key="5">
    <source>
        <dbReference type="ARBA" id="ARBA00022777"/>
    </source>
</evidence>
<evidence type="ECO:0000259" key="9">
    <source>
        <dbReference type="Pfam" id="PF02223"/>
    </source>
</evidence>
<dbReference type="InterPro" id="IPR039430">
    <property type="entry name" value="Thymidylate_kin-like_dom"/>
</dbReference>
<dbReference type="InterPro" id="IPR018094">
    <property type="entry name" value="Thymidylate_kinase"/>
</dbReference>
<dbReference type="PANTHER" id="PTHR10344:SF4">
    <property type="entry name" value="UMP-CMP KINASE 2, MITOCHONDRIAL"/>
    <property type="match status" value="1"/>
</dbReference>
<sequence length="262" mass="29884">MVPNPYPGKFIVLEGVDGSGKTTQTELLVNHIRNDGLAVLKTKEPTADGIFGKLVRFIYTCESRYGGLPTELEKCINAPTYQLIREMSEEAAQRRLKEFEDIAVELKQANHNRLPRLLQLGMTFDGHDHMVREIIPALGQGINVISDRWRFSTPAYAAADGMRWRDFWILQEEILKGTLIKPDLVLFLEIPVRVGLERSLAKQGGRTEYFDTAERMDKIQKAYRDLFFGLSLESLLVQKLDGTPSPEIVHNQIWRMTEPLLT</sequence>
<comment type="function">
    <text evidence="8">Phosphorylation of dTMP to form dTDP in both de novo and salvage pathways of dTTP synthesis.</text>
</comment>
<proteinExistence type="inferred from homology"/>
<keyword evidence="5 8" id="KW-0418">Kinase</keyword>
<dbReference type="GO" id="GO:0004798">
    <property type="term" value="F:dTMP kinase activity"/>
    <property type="evidence" value="ECO:0007669"/>
    <property type="project" value="UniProtKB-UniRule"/>
</dbReference>
<accession>A0A7T5RKB5</accession>
<dbReference type="EC" id="2.7.4.9" evidence="8"/>
<feature type="binding site" evidence="8">
    <location>
        <begin position="15"/>
        <end position="22"/>
    </location>
    <ligand>
        <name>ATP</name>
        <dbReference type="ChEBI" id="CHEBI:30616"/>
    </ligand>
</feature>
<dbReference type="GO" id="GO:0006233">
    <property type="term" value="P:dTDP biosynthetic process"/>
    <property type="evidence" value="ECO:0007669"/>
    <property type="project" value="InterPro"/>
</dbReference>
<evidence type="ECO:0000256" key="6">
    <source>
        <dbReference type="ARBA" id="ARBA00022840"/>
    </source>
</evidence>
<dbReference type="HAMAP" id="MF_00165">
    <property type="entry name" value="Thymidylate_kinase"/>
    <property type="match status" value="1"/>
</dbReference>
<evidence type="ECO:0000256" key="2">
    <source>
        <dbReference type="ARBA" id="ARBA00022679"/>
    </source>
</evidence>
<dbReference type="EMBL" id="CP066690">
    <property type="protein sequence ID" value="QQG45714.1"/>
    <property type="molecule type" value="Genomic_DNA"/>
</dbReference>
<organism evidence="10 11">
    <name type="scientific">Candidatus Sungiibacteriota bacterium</name>
    <dbReference type="NCBI Taxonomy" id="2750080"/>
    <lineage>
        <taxon>Bacteria</taxon>
        <taxon>Candidatus Sungiibacteriota</taxon>
    </lineage>
</organism>
<feature type="domain" description="Thymidylate kinase-like" evidence="9">
    <location>
        <begin position="112"/>
        <end position="253"/>
    </location>
</feature>
<keyword evidence="4 8" id="KW-0547">Nucleotide-binding</keyword>
<feature type="domain" description="Thymidylate kinase-like" evidence="9">
    <location>
        <begin position="13"/>
        <end position="58"/>
    </location>
</feature>